<feature type="domain" description="MYND-type" evidence="6">
    <location>
        <begin position="995"/>
        <end position="1036"/>
    </location>
</feature>
<dbReference type="Proteomes" id="UP000660262">
    <property type="component" value="Unassembled WGS sequence"/>
</dbReference>
<accession>A0A830HA07</accession>
<keyword evidence="3" id="KW-0862">Zinc</keyword>
<keyword evidence="8" id="KW-1185">Reference proteome</keyword>
<feature type="compositionally biased region" description="Low complexity" evidence="5">
    <location>
        <begin position="34"/>
        <end position="45"/>
    </location>
</feature>
<dbReference type="InterPro" id="IPR016024">
    <property type="entry name" value="ARM-type_fold"/>
</dbReference>
<name>A0A830HA07_9CHLO</name>
<evidence type="ECO:0000256" key="1">
    <source>
        <dbReference type="ARBA" id="ARBA00022723"/>
    </source>
</evidence>
<evidence type="ECO:0000313" key="7">
    <source>
        <dbReference type="EMBL" id="GHP04156.1"/>
    </source>
</evidence>
<evidence type="ECO:0000256" key="3">
    <source>
        <dbReference type="ARBA" id="ARBA00022833"/>
    </source>
</evidence>
<dbReference type="GO" id="GO:0008270">
    <property type="term" value="F:zinc ion binding"/>
    <property type="evidence" value="ECO:0007669"/>
    <property type="project" value="UniProtKB-KW"/>
</dbReference>
<keyword evidence="1" id="KW-0479">Metal-binding</keyword>
<dbReference type="Gene3D" id="6.10.140.2220">
    <property type="match status" value="1"/>
</dbReference>
<dbReference type="PROSITE" id="PS50865">
    <property type="entry name" value="ZF_MYND_2"/>
    <property type="match status" value="1"/>
</dbReference>
<evidence type="ECO:0000256" key="5">
    <source>
        <dbReference type="SAM" id="MobiDB-lite"/>
    </source>
</evidence>
<feature type="compositionally biased region" description="Low complexity" evidence="5">
    <location>
        <begin position="346"/>
        <end position="366"/>
    </location>
</feature>
<proteinExistence type="predicted"/>
<dbReference type="InterPro" id="IPR002893">
    <property type="entry name" value="Znf_MYND"/>
</dbReference>
<dbReference type="EMBL" id="BNJQ01000007">
    <property type="protein sequence ID" value="GHP04156.1"/>
    <property type="molecule type" value="Genomic_DNA"/>
</dbReference>
<protein>
    <recommendedName>
        <fullName evidence="6">MYND-type domain-containing protein</fullName>
    </recommendedName>
</protein>
<keyword evidence="2 4" id="KW-0863">Zinc-finger</keyword>
<feature type="region of interest" description="Disordered" evidence="5">
    <location>
        <begin position="332"/>
        <end position="369"/>
    </location>
</feature>
<gene>
    <name evidence="7" type="ORF">PPROV_000291000</name>
</gene>
<dbReference type="SUPFAM" id="SSF144232">
    <property type="entry name" value="HIT/MYND zinc finger-like"/>
    <property type="match status" value="1"/>
</dbReference>
<feature type="compositionally biased region" description="Acidic residues" evidence="5">
    <location>
        <begin position="52"/>
        <end position="93"/>
    </location>
</feature>
<dbReference type="Pfam" id="PF01753">
    <property type="entry name" value="zf-MYND"/>
    <property type="match status" value="1"/>
</dbReference>
<dbReference type="AlphaFoldDB" id="A0A830HA07"/>
<evidence type="ECO:0000256" key="2">
    <source>
        <dbReference type="ARBA" id="ARBA00022771"/>
    </source>
</evidence>
<dbReference type="OrthoDB" id="537437at2759"/>
<feature type="compositionally biased region" description="Acidic residues" evidence="5">
    <location>
        <begin position="14"/>
        <end position="33"/>
    </location>
</feature>
<reference evidence="7" key="1">
    <citation type="submission" date="2020-10" db="EMBL/GenBank/DDBJ databases">
        <title>Unveiling of a novel bifunctional photoreceptor, Dualchrome1, isolated from a cosmopolitan green alga.</title>
        <authorList>
            <person name="Suzuki S."/>
            <person name="Kawachi M."/>
        </authorList>
    </citation>
    <scope>NUCLEOTIDE SEQUENCE</scope>
    <source>
        <strain evidence="7">NIES 2893</strain>
    </source>
</reference>
<feature type="region of interest" description="Disordered" evidence="5">
    <location>
        <begin position="1"/>
        <end position="99"/>
    </location>
</feature>
<organism evidence="7 8">
    <name type="scientific">Pycnococcus provasolii</name>
    <dbReference type="NCBI Taxonomy" id="41880"/>
    <lineage>
        <taxon>Eukaryota</taxon>
        <taxon>Viridiplantae</taxon>
        <taxon>Chlorophyta</taxon>
        <taxon>Pseudoscourfieldiophyceae</taxon>
        <taxon>Pseudoscourfieldiales</taxon>
        <taxon>Pycnococcaceae</taxon>
        <taxon>Pycnococcus</taxon>
    </lineage>
</organism>
<dbReference type="SUPFAM" id="SSF48371">
    <property type="entry name" value="ARM repeat"/>
    <property type="match status" value="1"/>
</dbReference>
<evidence type="ECO:0000256" key="4">
    <source>
        <dbReference type="PROSITE-ProRule" id="PRU00134"/>
    </source>
</evidence>
<evidence type="ECO:0000259" key="6">
    <source>
        <dbReference type="PROSITE" id="PS50865"/>
    </source>
</evidence>
<sequence length="1043" mass="117603">MADCAISEDASSEKEEEEEEEDYVGYGTSDDDPASSSDTSSYLSDGRGYVTDSEDESGDEGESDEDEDEEDSDGDDENSSEDYYYTDEEEDRDELPFPRDVGYALKNAGALRKQGKPVPPPSADTLKSLTEYFSNERCEPLMYGGYMELLQKLGGTPSSKDPLVKKEEANFAFMFRRDEDEERIKKVEDERVKMHMVDIRMLRYREWMALQKERGLDARAVWLERNEDTDRYFVTMSGEERNDWKIEGWTTKKVRDSRDEGLSQEQLVAFAKTWMEFYHHVNHDRVYYGRSEHGGQHVGDVHTAQHGDVKLISMQFNEIEIKNQAIEIRKRYEEENTPLPPPRQPLRPSSGGNRRNRRNAAPQSSNKDALVKTAQYATKVLLMMLDQLSDAEGVANINMHIFGALKAGIQVDRNLARAIADTKTLSAIKKIRSVNLEYAFAAEADLTRWPAASLRQLAVCYNIDEVLSTCIEVLSKTTLSSTSIYEEPEPSPDLKLATRLYKACLDDWIGGIKSNRSLVRIFSLMAVQHSMKCLPRDFAIAFVKDKPTFATLLEACEKGFGDAKNEGDDSDATVKMCERARRRNEGHEEEARVRATSFLTFLSARGMEVNMDASLDTPVVPGPLAHLMVKRGGLKMMLKLGSSSDALVARQATEGLCQLTRVRDCRVMLMQNDGVNYIEKTLLSNDPYVVSNTMLSCNHLLWDSEWREPLHSLSPPIEETAMRLMWFAVHVIVEKTAKAKRKWTKSKFRGASKPGELMSLVKAKHAGEEGADEALAEYKRTDDAYKNRPSVRWWEAEDKKICTIVPWPLLMAPGRTMMVLATVHRGSKEMLNRTLKCGVMYAASCLLDVPCEDTFTGAFNAIANVAASGGLACIGTDAFPDCDHVVHSVMWGIINTSMPSLTGGKQKQSPTQSDFVMMRCGAMLYHAPGFKAHFRKFNKENPGIEPNWFYKKFFEEGGLYGQYARIAERPTRDDDDVREGGNAGCRSMTGHLRACGFCAKLEPSRGEFRSCGQCRQVWYCGRECQKGHWKVHKKECSKMAAAK</sequence>
<evidence type="ECO:0000313" key="8">
    <source>
        <dbReference type="Proteomes" id="UP000660262"/>
    </source>
</evidence>
<comment type="caution">
    <text evidence="7">The sequence shown here is derived from an EMBL/GenBank/DDBJ whole genome shotgun (WGS) entry which is preliminary data.</text>
</comment>